<feature type="transmembrane region" description="Helical" evidence="4">
    <location>
        <begin position="217"/>
        <end position="238"/>
    </location>
</feature>
<keyword evidence="4" id="KW-0812">Transmembrane</keyword>
<dbReference type="AlphaFoldDB" id="A0A1R3RLI3"/>
<evidence type="ECO:0000313" key="6">
    <source>
        <dbReference type="Proteomes" id="UP000188318"/>
    </source>
</evidence>
<dbReference type="PANTHER" id="PTHR11360">
    <property type="entry name" value="MONOCARBOXYLATE TRANSPORTER"/>
    <property type="match status" value="1"/>
</dbReference>
<feature type="transmembrane region" description="Helical" evidence="4">
    <location>
        <begin position="349"/>
        <end position="374"/>
    </location>
</feature>
<evidence type="ECO:0000256" key="3">
    <source>
        <dbReference type="SAM" id="MobiDB-lite"/>
    </source>
</evidence>
<dbReference type="OrthoDB" id="6499973at2759"/>
<feature type="non-terminal residue" evidence="5">
    <location>
        <position position="1"/>
    </location>
</feature>
<organism evidence="5 6">
    <name type="scientific">Aspergillus carbonarius (strain ITEM 5010)</name>
    <dbReference type="NCBI Taxonomy" id="602072"/>
    <lineage>
        <taxon>Eukaryota</taxon>
        <taxon>Fungi</taxon>
        <taxon>Dikarya</taxon>
        <taxon>Ascomycota</taxon>
        <taxon>Pezizomycotina</taxon>
        <taxon>Eurotiomycetes</taxon>
        <taxon>Eurotiomycetidae</taxon>
        <taxon>Eurotiales</taxon>
        <taxon>Aspergillaceae</taxon>
        <taxon>Aspergillus</taxon>
        <taxon>Aspergillus subgen. Circumdati</taxon>
    </lineage>
</organism>
<feature type="compositionally biased region" description="Polar residues" evidence="3">
    <location>
        <begin position="13"/>
        <end position="24"/>
    </location>
</feature>
<keyword evidence="6" id="KW-1185">Reference proteome</keyword>
<feature type="transmembrane region" description="Helical" evidence="4">
    <location>
        <begin position="128"/>
        <end position="147"/>
    </location>
</feature>
<feature type="transmembrane region" description="Helical" evidence="4">
    <location>
        <begin position="153"/>
        <end position="174"/>
    </location>
</feature>
<feature type="transmembrane region" description="Helical" evidence="4">
    <location>
        <begin position="419"/>
        <end position="438"/>
    </location>
</feature>
<evidence type="ECO:0000256" key="4">
    <source>
        <dbReference type="SAM" id="Phobius"/>
    </source>
</evidence>
<dbReference type="InterPro" id="IPR011701">
    <property type="entry name" value="MFS"/>
</dbReference>
<evidence type="ECO:0008006" key="7">
    <source>
        <dbReference type="Google" id="ProtNLM"/>
    </source>
</evidence>
<accession>A0A1R3RLI3</accession>
<gene>
    <name evidence="5" type="ORF">ASPCADRAFT_147524</name>
</gene>
<feature type="non-terminal residue" evidence="5">
    <location>
        <position position="488"/>
    </location>
</feature>
<dbReference type="InterPro" id="IPR050327">
    <property type="entry name" value="Proton-linked_MCT"/>
</dbReference>
<reference evidence="6" key="1">
    <citation type="journal article" date="2017" name="Genome Biol.">
        <title>Comparative genomics reveals high biological diversity and specific adaptations in the industrially and medically important fungal genus Aspergillus.</title>
        <authorList>
            <person name="de Vries R.P."/>
            <person name="Riley R."/>
            <person name="Wiebenga A."/>
            <person name="Aguilar-Osorio G."/>
            <person name="Amillis S."/>
            <person name="Uchima C.A."/>
            <person name="Anderluh G."/>
            <person name="Asadollahi M."/>
            <person name="Askin M."/>
            <person name="Barry K."/>
            <person name="Battaglia E."/>
            <person name="Bayram O."/>
            <person name="Benocci T."/>
            <person name="Braus-Stromeyer S.A."/>
            <person name="Caldana C."/>
            <person name="Canovas D."/>
            <person name="Cerqueira G.C."/>
            <person name="Chen F."/>
            <person name="Chen W."/>
            <person name="Choi C."/>
            <person name="Clum A."/>
            <person name="Dos Santos R.A."/>
            <person name="Damasio A.R."/>
            <person name="Diallinas G."/>
            <person name="Emri T."/>
            <person name="Fekete E."/>
            <person name="Flipphi M."/>
            <person name="Freyberg S."/>
            <person name="Gallo A."/>
            <person name="Gournas C."/>
            <person name="Habgood R."/>
            <person name="Hainaut M."/>
            <person name="Harispe M.L."/>
            <person name="Henrissat B."/>
            <person name="Hilden K.S."/>
            <person name="Hope R."/>
            <person name="Hossain A."/>
            <person name="Karabika E."/>
            <person name="Karaffa L."/>
            <person name="Karanyi Z."/>
            <person name="Krasevec N."/>
            <person name="Kuo A."/>
            <person name="Kusch H."/>
            <person name="LaButti K."/>
            <person name="Lagendijk E.L."/>
            <person name="Lapidus A."/>
            <person name="Levasseur A."/>
            <person name="Lindquist E."/>
            <person name="Lipzen A."/>
            <person name="Logrieco A.F."/>
            <person name="MacCabe A."/>
            <person name="Maekelae M.R."/>
            <person name="Malavazi I."/>
            <person name="Melin P."/>
            <person name="Meyer V."/>
            <person name="Mielnichuk N."/>
            <person name="Miskei M."/>
            <person name="Molnar A.P."/>
            <person name="Mule G."/>
            <person name="Ngan C.Y."/>
            <person name="Orejas M."/>
            <person name="Orosz E."/>
            <person name="Ouedraogo J.P."/>
            <person name="Overkamp K.M."/>
            <person name="Park H.-S."/>
            <person name="Perrone G."/>
            <person name="Piumi F."/>
            <person name="Punt P.J."/>
            <person name="Ram A.F."/>
            <person name="Ramon A."/>
            <person name="Rauscher S."/>
            <person name="Record E."/>
            <person name="Riano-Pachon D.M."/>
            <person name="Robert V."/>
            <person name="Roehrig J."/>
            <person name="Ruller R."/>
            <person name="Salamov A."/>
            <person name="Salih N.S."/>
            <person name="Samson R.A."/>
            <person name="Sandor E."/>
            <person name="Sanguinetti M."/>
            <person name="Schuetze T."/>
            <person name="Sepcic K."/>
            <person name="Shelest E."/>
            <person name="Sherlock G."/>
            <person name="Sophianopoulou V."/>
            <person name="Squina F.M."/>
            <person name="Sun H."/>
            <person name="Susca A."/>
            <person name="Todd R.B."/>
            <person name="Tsang A."/>
            <person name="Unkles S.E."/>
            <person name="van de Wiele N."/>
            <person name="van Rossen-Uffink D."/>
            <person name="Oliveira J.V."/>
            <person name="Vesth T.C."/>
            <person name="Visser J."/>
            <person name="Yu J.-H."/>
            <person name="Zhou M."/>
            <person name="Andersen M.R."/>
            <person name="Archer D.B."/>
            <person name="Baker S.E."/>
            <person name="Benoit I."/>
            <person name="Brakhage A.A."/>
            <person name="Braus G.H."/>
            <person name="Fischer R."/>
            <person name="Frisvad J.C."/>
            <person name="Goldman G.H."/>
            <person name="Houbraken J."/>
            <person name="Oakley B."/>
            <person name="Pocsi I."/>
            <person name="Scazzocchio C."/>
            <person name="Seiboth B."/>
            <person name="vanKuyk P.A."/>
            <person name="Wortman J."/>
            <person name="Dyer P.S."/>
            <person name="Grigoriev I.V."/>
        </authorList>
    </citation>
    <scope>NUCLEOTIDE SEQUENCE [LARGE SCALE GENOMIC DNA]</scope>
    <source>
        <strain evidence="6">ITEM 5010</strain>
    </source>
</reference>
<evidence type="ECO:0000313" key="5">
    <source>
        <dbReference type="EMBL" id="OOF95337.1"/>
    </source>
</evidence>
<proteinExistence type="inferred from homology"/>
<dbReference type="InterPro" id="IPR036259">
    <property type="entry name" value="MFS_trans_sf"/>
</dbReference>
<dbReference type="VEuPathDB" id="FungiDB:ASPCADRAFT_147524"/>
<comment type="subcellular location">
    <subcellularLocation>
        <location evidence="1">Membrane</location>
        <topology evidence="1">Multi-pass membrane protein</topology>
    </subcellularLocation>
</comment>
<feature type="transmembrane region" description="Helical" evidence="4">
    <location>
        <begin position="324"/>
        <end position="343"/>
    </location>
</feature>
<dbReference type="Proteomes" id="UP000188318">
    <property type="component" value="Unassembled WGS sequence"/>
</dbReference>
<feature type="transmembrane region" description="Helical" evidence="4">
    <location>
        <begin position="186"/>
        <end position="205"/>
    </location>
</feature>
<dbReference type="GO" id="GO:0016020">
    <property type="term" value="C:membrane"/>
    <property type="evidence" value="ECO:0007669"/>
    <property type="project" value="UniProtKB-SubCell"/>
</dbReference>
<evidence type="ECO:0000256" key="1">
    <source>
        <dbReference type="ARBA" id="ARBA00004141"/>
    </source>
</evidence>
<comment type="similarity">
    <text evidence="2">Belongs to the major facilitator superfamily. Monocarboxylate porter (TC 2.A.1.13) family.</text>
</comment>
<keyword evidence="4" id="KW-0472">Membrane</keyword>
<dbReference type="SUPFAM" id="SSF103473">
    <property type="entry name" value="MFS general substrate transporter"/>
    <property type="match status" value="1"/>
</dbReference>
<protein>
    <recommendedName>
        <fullName evidence="7">Major facilitator superfamily (MFS) profile domain-containing protein</fullName>
    </recommendedName>
</protein>
<keyword evidence="4" id="KW-1133">Transmembrane helix</keyword>
<dbReference type="GO" id="GO:0022857">
    <property type="term" value="F:transmembrane transporter activity"/>
    <property type="evidence" value="ECO:0007669"/>
    <property type="project" value="InterPro"/>
</dbReference>
<name>A0A1R3RLI3_ASPC5</name>
<dbReference type="Pfam" id="PF07690">
    <property type="entry name" value="MFS_1"/>
    <property type="match status" value="1"/>
</dbReference>
<dbReference type="PANTHER" id="PTHR11360:SF315">
    <property type="entry name" value="TRANSPORTER MCH2-RELATED"/>
    <property type="match status" value="1"/>
</dbReference>
<dbReference type="EMBL" id="KV907500">
    <property type="protein sequence ID" value="OOF95337.1"/>
    <property type="molecule type" value="Genomic_DNA"/>
</dbReference>
<feature type="transmembrane region" description="Helical" evidence="4">
    <location>
        <begin position="259"/>
        <end position="278"/>
    </location>
</feature>
<dbReference type="CDD" id="cd17352">
    <property type="entry name" value="MFS_MCT_SLC16"/>
    <property type="match status" value="1"/>
</dbReference>
<feature type="region of interest" description="Disordered" evidence="3">
    <location>
        <begin position="1"/>
        <end position="42"/>
    </location>
</feature>
<feature type="transmembrane region" description="Helical" evidence="4">
    <location>
        <begin position="56"/>
        <end position="78"/>
    </location>
</feature>
<sequence length="488" mass="52661">MPKITSYPGPMDSIQQETTQSSEDCISADNGDRESHDSTANQKLSIEADEAPDGGYGWVIVACVFWLQVHTWGINGSYGVFLSYYMDNNLYPGTSSLAYAFIGGLAIGCAYLMAPVTVYMIRTYGTHVTLIAGIFIQTAGLILASFTTHVYQLFLTEGVCFGVGMGIIYMTYLGIPAQWFDKKRSIANAIPAAGAGIGGVIYSLAIEAMIENLGLPWTFRTLALVSLAANLVSAAFLRDRNKATASRHMSFNFPLLRKVEFLLLLGWAIFSTFGFVSINFSLPNFAISIGLTAHQSSVVGALHNLGQGIGRPLIGLFSDRLGRLNVATVLSLVCAVFCFAIWIPARNMAVVSVFAIFGGMVSGTFFATVAPVFVEIIGLQDLPGALSILWLVLVGPGAAGEAVAQALRRPSQGAEAYQQVQIFSGMVFVAAGVCLWVVRGWKVRQSRGCGEAQGMCKEGVDMVVREREQKSVWHPAEMAREMVRCCKV</sequence>
<dbReference type="Gene3D" id="1.20.1250.20">
    <property type="entry name" value="MFS general substrate transporter like domains"/>
    <property type="match status" value="2"/>
</dbReference>
<dbReference type="OMA" id="ACVFWLQ"/>
<feature type="transmembrane region" description="Helical" evidence="4">
    <location>
        <begin position="98"/>
        <end position="121"/>
    </location>
</feature>
<evidence type="ECO:0000256" key="2">
    <source>
        <dbReference type="ARBA" id="ARBA00006727"/>
    </source>
</evidence>